<evidence type="ECO:0000313" key="2">
    <source>
        <dbReference type="Proteomes" id="UP000018198"/>
    </source>
</evidence>
<comment type="caution">
    <text evidence="1">The sequence shown here is derived from an EMBL/GenBank/DDBJ whole genome shotgun (WGS) entry which is preliminary data.</text>
</comment>
<reference evidence="1 2" key="1">
    <citation type="submission" date="2013-01" db="EMBL/GenBank/DDBJ databases">
        <authorList>
            <person name="Bench S."/>
        </authorList>
    </citation>
    <scope>NUCLEOTIDE SEQUENCE [LARGE SCALE GENOMIC DNA]</scope>
    <source>
        <strain evidence="1 2">WH 0401</strain>
    </source>
</reference>
<accession>T2J916</accession>
<proteinExistence type="predicted"/>
<dbReference type="AlphaFoldDB" id="T2J916"/>
<evidence type="ECO:0000313" key="1">
    <source>
        <dbReference type="EMBL" id="CCQ61670.1"/>
    </source>
</evidence>
<organism evidence="1 2">
    <name type="scientific">Crocosphaera watsonii WH 0401</name>
    <dbReference type="NCBI Taxonomy" id="555881"/>
    <lineage>
        <taxon>Bacteria</taxon>
        <taxon>Bacillati</taxon>
        <taxon>Cyanobacteriota</taxon>
        <taxon>Cyanophyceae</taxon>
        <taxon>Oscillatoriophycideae</taxon>
        <taxon>Chroococcales</taxon>
        <taxon>Aphanothecaceae</taxon>
        <taxon>Crocosphaera</taxon>
    </lineage>
</organism>
<dbReference type="Proteomes" id="UP000018198">
    <property type="component" value="Unassembled WGS sequence"/>
</dbReference>
<protein>
    <submittedName>
        <fullName evidence="1">Uncharacterized protein</fullName>
    </submittedName>
</protein>
<gene>
    <name evidence="1" type="ORF">CWATWH0401_1393</name>
</gene>
<dbReference type="EMBL" id="CAQM01000372">
    <property type="protein sequence ID" value="CCQ61670.1"/>
    <property type="molecule type" value="Genomic_DNA"/>
</dbReference>
<name>T2J916_CROWT</name>
<sequence>MLTETLKDVMNEQQAQQYQKRASRYKIKISRRVLLSPNIHEGF</sequence>
<reference evidence="1 2" key="2">
    <citation type="submission" date="2013-09" db="EMBL/GenBank/DDBJ databases">
        <title>Whole genome comparison of six Crocosphaera watsonii strains with differing phenotypes.</title>
        <authorList>
            <person name="Bench S.R."/>
            <person name="Heller P."/>
            <person name="Frank I."/>
            <person name="Arciniega M."/>
            <person name="Shilova I.N."/>
            <person name="Zehr J.P."/>
        </authorList>
    </citation>
    <scope>NUCLEOTIDE SEQUENCE [LARGE SCALE GENOMIC DNA]</scope>
    <source>
        <strain evidence="1 2">WH 0401</strain>
    </source>
</reference>